<feature type="domain" description="Reverse transcriptase" evidence="1">
    <location>
        <begin position="487"/>
        <end position="764"/>
    </location>
</feature>
<dbReference type="GO" id="GO:0071897">
    <property type="term" value="P:DNA biosynthetic process"/>
    <property type="evidence" value="ECO:0007669"/>
    <property type="project" value="UniProtKB-ARBA"/>
</dbReference>
<dbReference type="GO" id="GO:0003824">
    <property type="term" value="F:catalytic activity"/>
    <property type="evidence" value="ECO:0007669"/>
    <property type="project" value="InterPro"/>
</dbReference>
<dbReference type="Pfam" id="PF03372">
    <property type="entry name" value="Exo_endo_phos"/>
    <property type="match status" value="1"/>
</dbReference>
<dbReference type="CDD" id="cd01650">
    <property type="entry name" value="RT_nLTR_like"/>
    <property type="match status" value="1"/>
</dbReference>
<dbReference type="SUPFAM" id="SSF56219">
    <property type="entry name" value="DNase I-like"/>
    <property type="match status" value="1"/>
</dbReference>
<reference evidence="2" key="1">
    <citation type="submission" date="2015-11" db="EMBL/GenBank/DDBJ databases">
        <title>De novo transcriptome assembly of four potential Pierce s Disease insect vectors from Arizona vineyards.</title>
        <authorList>
            <person name="Tassone E.E."/>
        </authorList>
    </citation>
    <scope>NUCLEOTIDE SEQUENCE</scope>
</reference>
<proteinExistence type="predicted"/>
<dbReference type="InterPro" id="IPR043502">
    <property type="entry name" value="DNA/RNA_pol_sf"/>
</dbReference>
<accession>A0A1B6KI85</accession>
<dbReference type="PANTHER" id="PTHR47510:SF3">
    <property type="entry name" value="ENDO_EXONUCLEASE_PHOSPHATASE DOMAIN-CONTAINING PROTEIN"/>
    <property type="match status" value="1"/>
</dbReference>
<dbReference type="InterPro" id="IPR000477">
    <property type="entry name" value="RT_dom"/>
</dbReference>
<dbReference type="Pfam" id="PF00078">
    <property type="entry name" value="RVT_1"/>
    <property type="match status" value="1"/>
</dbReference>
<sequence>MALDKLLHVYYQNVRGLRSKTTDFRLNIISNNWDIIALTETWLNSSVYNAELFPDGYQVYRRDRCQLQTGKSRGGGVLVAVSNNIKVQRLYNLENSGENLWLRLELSNKLTIILCNVYFPPNSPLVDYCSFFEKLDSFKLKREKILVLGDFNQTISGVNYKLELGNAICRQLLFFMETYNLNLLNNVSNSLGKTLDLVLTDIVGLTVEEDCCPVVNIDKHHPPLSITFNSSVTNCNSVDNNSNIFNFKRADFFQLYVLLRDTDWSSLLNIANVSEAVDNLYSTLNNIISRCVPVYCKSNSKYPPWFDHQLISLVRRKNIIRRKYLKYKFPNILDQYKDIRSRIKIDIKNAFKNHIKHVESNLKSNPKAFWNEINKLRVVDSMPAVMRLDGEEVEGAAQITDKFAQYFSSVYEHCQLDSDGLWRRALRSPVMPGVPTMTLGSVTRSEVQRALLKLKPKTSVGPDGLPPYIFKACSELLVTPLLHIFNISILNSEFPEVWKRAKVTPIFKKGQRSEIRNFRPISILSTPAKVFESILYNRLFCHVKRFISPHQHGFFPGRSITSNLLNFSDFCTSTLDFNGQVDIIYTDFEKAFDKVDHLALLSRLNYFGLSSPLIKLFSSYLSKRTQYVSYNGAMSSDFHPESGVPQGSNLGPLLFIIFIDNITSSIKNCNFLLYADDLKIFKSINNISDCKELQDDLDRLFQWSCSNLKFNINKCSIMRFSRKSEQNLIRVDYEMGGIKLVSNNSIKDLGIIFDEKFSFLNHVISICKSSFSVLGFIRRSSNFLKNTDVIKLLYCSLVRSRLEFGSVIWNPFYANQSDMIENVQKKFLRFLYFKEFNHYTTIIPYPELLSLFNIDSLGERRRVAVLVCLYKLVGGVLDDSTLLSKLQFNVPRLNSRSRLLFSPRYSRTNLAANSPLNVMIRLHNSLPINVDIFSNSLRQFIQNVSLSIN</sequence>
<dbReference type="AlphaFoldDB" id="A0A1B6KI85"/>
<dbReference type="PANTHER" id="PTHR47510">
    <property type="entry name" value="REVERSE TRANSCRIPTASE DOMAIN-CONTAINING PROTEIN"/>
    <property type="match status" value="1"/>
</dbReference>
<evidence type="ECO:0000259" key="1">
    <source>
        <dbReference type="PROSITE" id="PS50878"/>
    </source>
</evidence>
<dbReference type="Gene3D" id="3.60.10.10">
    <property type="entry name" value="Endonuclease/exonuclease/phosphatase"/>
    <property type="match status" value="1"/>
</dbReference>
<dbReference type="InterPro" id="IPR036691">
    <property type="entry name" value="Endo/exonu/phosph_ase_sf"/>
</dbReference>
<dbReference type="PROSITE" id="PS50878">
    <property type="entry name" value="RT_POL"/>
    <property type="match status" value="1"/>
</dbReference>
<dbReference type="SUPFAM" id="SSF56672">
    <property type="entry name" value="DNA/RNA polymerases"/>
    <property type="match status" value="1"/>
</dbReference>
<evidence type="ECO:0000313" key="2">
    <source>
        <dbReference type="EMBL" id="JAT11167.1"/>
    </source>
</evidence>
<dbReference type="InterPro" id="IPR005135">
    <property type="entry name" value="Endo/exonuclease/phosphatase"/>
</dbReference>
<dbReference type="EMBL" id="GEBQ01028810">
    <property type="protein sequence ID" value="JAT11167.1"/>
    <property type="molecule type" value="Transcribed_RNA"/>
</dbReference>
<name>A0A1B6KI85_9HEMI</name>
<gene>
    <name evidence="2" type="ORF">g.42041</name>
</gene>
<organism evidence="2">
    <name type="scientific">Graphocephala atropunctata</name>
    <dbReference type="NCBI Taxonomy" id="36148"/>
    <lineage>
        <taxon>Eukaryota</taxon>
        <taxon>Metazoa</taxon>
        <taxon>Ecdysozoa</taxon>
        <taxon>Arthropoda</taxon>
        <taxon>Hexapoda</taxon>
        <taxon>Insecta</taxon>
        <taxon>Pterygota</taxon>
        <taxon>Neoptera</taxon>
        <taxon>Paraneoptera</taxon>
        <taxon>Hemiptera</taxon>
        <taxon>Auchenorrhyncha</taxon>
        <taxon>Membracoidea</taxon>
        <taxon>Cicadellidae</taxon>
        <taxon>Cicadellinae</taxon>
        <taxon>Cicadellini</taxon>
        <taxon>Graphocephala</taxon>
    </lineage>
</organism>
<protein>
    <recommendedName>
        <fullName evidence="1">Reverse transcriptase domain-containing protein</fullName>
    </recommendedName>
</protein>